<evidence type="ECO:0000313" key="3">
    <source>
        <dbReference type="Proteomes" id="UP000236664"/>
    </source>
</evidence>
<proteinExistence type="predicted"/>
<evidence type="ECO:0000256" key="1">
    <source>
        <dbReference type="SAM" id="MobiDB-lite"/>
    </source>
</evidence>
<sequence>MSAPTASKYFADRCTDLLPVEELEERIKYARSLESALRKWERKPEFRLRAEQVAAILTVPLAYLEPRGQLSGDRLLFLRINLDSIAPLCKYCKRESGHPWQPPAVSQALSSTQHGGSGLDDCSGSLY</sequence>
<protein>
    <submittedName>
        <fullName evidence="2">Uncharacterized protein</fullName>
    </submittedName>
</protein>
<evidence type="ECO:0000313" key="2">
    <source>
        <dbReference type="EMBL" id="PNP82635.1"/>
    </source>
</evidence>
<dbReference type="EMBL" id="MTQA01000056">
    <property type="protein sequence ID" value="PNP82635.1"/>
    <property type="molecule type" value="Genomic_DNA"/>
</dbReference>
<dbReference type="AlphaFoldDB" id="A0A2K0WK56"/>
<organism evidence="2 3">
    <name type="scientific">Gibberella nygamai</name>
    <name type="common">Bean root rot disease fungus</name>
    <name type="synonym">Fusarium nygamai</name>
    <dbReference type="NCBI Taxonomy" id="42673"/>
    <lineage>
        <taxon>Eukaryota</taxon>
        <taxon>Fungi</taxon>
        <taxon>Dikarya</taxon>
        <taxon>Ascomycota</taxon>
        <taxon>Pezizomycotina</taxon>
        <taxon>Sordariomycetes</taxon>
        <taxon>Hypocreomycetidae</taxon>
        <taxon>Hypocreales</taxon>
        <taxon>Nectriaceae</taxon>
        <taxon>Fusarium</taxon>
        <taxon>Fusarium fujikuroi species complex</taxon>
    </lineage>
</organism>
<gene>
    <name evidence="2" type="ORF">FNYG_03866</name>
</gene>
<name>A0A2K0WK56_GIBNY</name>
<accession>A0A2K0WK56</accession>
<feature type="region of interest" description="Disordered" evidence="1">
    <location>
        <begin position="96"/>
        <end position="127"/>
    </location>
</feature>
<dbReference type="Proteomes" id="UP000236664">
    <property type="component" value="Unassembled WGS sequence"/>
</dbReference>
<reference evidence="2 3" key="1">
    <citation type="submission" date="2017-06" db="EMBL/GenBank/DDBJ databases">
        <title>Genome of Fusarium nygamai isolate CS10214.</title>
        <authorList>
            <person name="Gardiner D.M."/>
            <person name="Obanor F."/>
            <person name="Kazan K."/>
        </authorList>
    </citation>
    <scope>NUCLEOTIDE SEQUENCE [LARGE SCALE GENOMIC DNA]</scope>
    <source>
        <strain evidence="2 3">CS10214</strain>
    </source>
</reference>
<comment type="caution">
    <text evidence="2">The sequence shown here is derived from an EMBL/GenBank/DDBJ whole genome shotgun (WGS) entry which is preliminary data.</text>
</comment>
<keyword evidence="3" id="KW-1185">Reference proteome</keyword>
<dbReference type="OrthoDB" id="5416097at2759"/>